<gene>
    <name evidence="2" type="ORF">EVOR1521_LOCUS1515</name>
</gene>
<comment type="caution">
    <text evidence="2">The sequence shown here is derived from an EMBL/GenBank/DDBJ whole genome shotgun (WGS) entry which is preliminary data.</text>
</comment>
<feature type="region of interest" description="Disordered" evidence="1">
    <location>
        <begin position="189"/>
        <end position="243"/>
    </location>
</feature>
<feature type="compositionally biased region" description="Basic and acidic residues" evidence="1">
    <location>
        <begin position="9"/>
        <end position="19"/>
    </location>
</feature>
<dbReference type="AlphaFoldDB" id="A0AA36MH19"/>
<evidence type="ECO:0000256" key="1">
    <source>
        <dbReference type="SAM" id="MobiDB-lite"/>
    </source>
</evidence>
<organism evidence="2 3">
    <name type="scientific">Effrenium voratum</name>
    <dbReference type="NCBI Taxonomy" id="2562239"/>
    <lineage>
        <taxon>Eukaryota</taxon>
        <taxon>Sar</taxon>
        <taxon>Alveolata</taxon>
        <taxon>Dinophyceae</taxon>
        <taxon>Suessiales</taxon>
        <taxon>Symbiodiniaceae</taxon>
        <taxon>Effrenium</taxon>
    </lineage>
</organism>
<reference evidence="2" key="1">
    <citation type="submission" date="2023-08" db="EMBL/GenBank/DDBJ databases">
        <authorList>
            <person name="Chen Y."/>
            <person name="Shah S."/>
            <person name="Dougan E. K."/>
            <person name="Thang M."/>
            <person name="Chan C."/>
        </authorList>
    </citation>
    <scope>NUCLEOTIDE SEQUENCE</scope>
</reference>
<evidence type="ECO:0000313" key="2">
    <source>
        <dbReference type="EMBL" id="CAJ1371116.1"/>
    </source>
</evidence>
<accession>A0AA36MH19</accession>
<protein>
    <submittedName>
        <fullName evidence="2">Uncharacterized protein</fullName>
    </submittedName>
</protein>
<name>A0AA36MH19_9DINO</name>
<feature type="region of interest" description="Disordered" evidence="1">
    <location>
        <begin position="1"/>
        <end position="72"/>
    </location>
</feature>
<evidence type="ECO:0000313" key="3">
    <source>
        <dbReference type="Proteomes" id="UP001178507"/>
    </source>
</evidence>
<dbReference type="Proteomes" id="UP001178507">
    <property type="component" value="Unassembled WGS sequence"/>
</dbReference>
<dbReference type="EMBL" id="CAUJNA010000057">
    <property type="protein sequence ID" value="CAJ1371116.1"/>
    <property type="molecule type" value="Genomic_DNA"/>
</dbReference>
<keyword evidence="3" id="KW-1185">Reference proteome</keyword>
<feature type="region of interest" description="Disordered" evidence="1">
    <location>
        <begin position="381"/>
        <end position="408"/>
    </location>
</feature>
<proteinExistence type="predicted"/>
<feature type="compositionally biased region" description="Low complexity" evidence="1">
    <location>
        <begin position="206"/>
        <end position="229"/>
    </location>
</feature>
<feature type="region of interest" description="Disordered" evidence="1">
    <location>
        <begin position="260"/>
        <end position="292"/>
    </location>
</feature>
<sequence>MAFDNSDLDLFKEQEGRDDLNDDTFGDAAIIGDDWQPSPAQEAFQRELEQARSSPTSGFGISPPPGLGPKARPEAVRELRTLGEFEALRSLGLDTPPSLLGCPPPAGLFEGLTMTQPDLTAGVPLHFSPPLAGKGWPRAHDLGFPGLLEVPLAPSPWPGFPQMAMLQEAVGKDAHFKRMAGRPAHPVLPQAHQAQPHPRPHPLTQPMSAHLSHLSPLHSHPLRPAQLAHPPRPHHAPPLHSALGAKPTIMSVAELEAQMMAEQQEDRPGKLSRTPPLPSTLAASTSPPGFAPERRESVLLTEHLSFNAESPEQEAMIAPFTEAHRRAALAEDHSEPQILQAFQKPETSKKHVGLMTASDKELIVRIQLNQLAAIGEVREAKEDAGKGKSSRMVAGNPRASLDVSGQPAHTKNAAQLACNKAF</sequence>